<feature type="signal peptide" evidence="1">
    <location>
        <begin position="1"/>
        <end position="36"/>
    </location>
</feature>
<reference evidence="3" key="1">
    <citation type="journal article" date="2019" name="Int. J. Syst. Evol. Microbiol.">
        <title>The Global Catalogue of Microorganisms (GCM) 10K type strain sequencing project: providing services to taxonomists for standard genome sequencing and annotation.</title>
        <authorList>
            <consortium name="The Broad Institute Genomics Platform"/>
            <consortium name="The Broad Institute Genome Sequencing Center for Infectious Disease"/>
            <person name="Wu L."/>
            <person name="Ma J."/>
        </authorList>
    </citation>
    <scope>NUCLEOTIDE SEQUENCE [LARGE SCALE GENOMIC DNA]</scope>
    <source>
        <strain evidence="3">CCUG 39402</strain>
    </source>
</reference>
<keyword evidence="1" id="KW-0732">Signal</keyword>
<accession>A0ABW1TUN9</accession>
<name>A0ABW1TUN9_9BURK</name>
<dbReference type="EMBL" id="JBHSRS010000015">
    <property type="protein sequence ID" value="MFC6281020.1"/>
    <property type="molecule type" value="Genomic_DNA"/>
</dbReference>
<evidence type="ECO:0008006" key="4">
    <source>
        <dbReference type="Google" id="ProtNLM"/>
    </source>
</evidence>
<organism evidence="2 3">
    <name type="scientific">Polaromonas aquatica</name>
    <dbReference type="NCBI Taxonomy" id="332657"/>
    <lineage>
        <taxon>Bacteria</taxon>
        <taxon>Pseudomonadati</taxon>
        <taxon>Pseudomonadota</taxon>
        <taxon>Betaproteobacteria</taxon>
        <taxon>Burkholderiales</taxon>
        <taxon>Comamonadaceae</taxon>
        <taxon>Polaromonas</taxon>
    </lineage>
</organism>
<dbReference type="Proteomes" id="UP001596270">
    <property type="component" value="Unassembled WGS sequence"/>
</dbReference>
<feature type="chain" id="PRO_5045535804" description="DUF2946 domain-containing protein" evidence="1">
    <location>
        <begin position="37"/>
        <end position="126"/>
    </location>
</feature>
<sequence length="126" mass="13540">MKRLELLRHLDQALRCAFLVAALLLGAAGLVSPAQAASLTMKPVSEMTQAGAQKNPMSGAMNGVPCMSCYMAPAPAVHGFTGEQEEPKQAVWQLLAQSSASTKNRLNLAKQKIGQPLRVAYCCWRN</sequence>
<evidence type="ECO:0000313" key="2">
    <source>
        <dbReference type="EMBL" id="MFC6281020.1"/>
    </source>
</evidence>
<proteinExistence type="predicted"/>
<protein>
    <recommendedName>
        <fullName evidence="4">DUF2946 domain-containing protein</fullName>
    </recommendedName>
</protein>
<evidence type="ECO:0000313" key="3">
    <source>
        <dbReference type="Proteomes" id="UP001596270"/>
    </source>
</evidence>
<comment type="caution">
    <text evidence="2">The sequence shown here is derived from an EMBL/GenBank/DDBJ whole genome shotgun (WGS) entry which is preliminary data.</text>
</comment>
<keyword evidence="3" id="KW-1185">Reference proteome</keyword>
<dbReference type="RefSeq" id="WP_377412754.1">
    <property type="nucleotide sequence ID" value="NZ_JBHSRS010000015.1"/>
</dbReference>
<evidence type="ECO:0000256" key="1">
    <source>
        <dbReference type="SAM" id="SignalP"/>
    </source>
</evidence>
<gene>
    <name evidence="2" type="ORF">ACFQND_07225</name>
</gene>